<dbReference type="EMBL" id="BK059091">
    <property type="protein sequence ID" value="DAE28800.1"/>
    <property type="molecule type" value="Genomic_DNA"/>
</dbReference>
<name>A0A8S5RBP2_9VIRU</name>
<sequence length="326" mass="37757">MECKSEKRLLANFTKDIRDEKKYNLHHYLQRKEDQWTKPQKCLLIDSIFRDFLIDPIRAAVLDDIRCIFDGIQRSTSFAEYIEDGFALSNNNLPVLIDNVPYDTAGKKFSELDPVLQDKILNFEITLYIFTNATDEEIREMYRRQNNGKALTATQKRTAIEPKVVSDIVFPLAEHPFFKKILSPKQLLGDNNRDLIRETLMLLSITDDKETLSFSKPTLDKFVVWYAGNIDESDATAIVDVLDLLDEKMDKTPYLYASIPMILYIGVQCLRDGKNFDKLVAAIKEFSDTYKDNTAYKEIYSKGGTRSSQSVKGRFNYWKNIYAEII</sequence>
<protein>
    <submittedName>
        <fullName evidence="1">DndB protein</fullName>
    </submittedName>
</protein>
<proteinExistence type="predicted"/>
<accession>A0A8S5RBP2</accession>
<evidence type="ECO:0000313" key="1">
    <source>
        <dbReference type="EMBL" id="DAE28800.1"/>
    </source>
</evidence>
<reference evidence="1" key="1">
    <citation type="journal article" date="2021" name="Proc. Natl. Acad. Sci. U.S.A.">
        <title>A Catalog of Tens of Thousands of Viruses from Human Metagenomes Reveals Hidden Associations with Chronic Diseases.</title>
        <authorList>
            <person name="Tisza M.J."/>
            <person name="Buck C.B."/>
        </authorList>
    </citation>
    <scope>NUCLEOTIDE SEQUENCE</scope>
    <source>
        <strain evidence="1">CtmTa7</strain>
    </source>
</reference>
<organism evidence="1">
    <name type="scientific">virus sp. ctmTa7</name>
    <dbReference type="NCBI Taxonomy" id="2828255"/>
    <lineage>
        <taxon>Viruses</taxon>
    </lineage>
</organism>